<dbReference type="RefSeq" id="WP_184248846.1">
    <property type="nucleotide sequence ID" value="NZ_BAAACU010000005.1"/>
</dbReference>
<dbReference type="AlphaFoldDB" id="A0A841RSG5"/>
<reference evidence="2 3" key="1">
    <citation type="submission" date="2020-08" db="EMBL/GenBank/DDBJ databases">
        <title>Genomic Encyclopedia of Type Strains, Phase IV (KMG-IV): sequencing the most valuable type-strain genomes for metagenomic binning, comparative biology and taxonomic classification.</title>
        <authorList>
            <person name="Goeker M."/>
        </authorList>
    </citation>
    <scope>NUCLEOTIDE SEQUENCE [LARGE SCALE GENOMIC DNA]</scope>
    <source>
        <strain evidence="2 3">DSM 11805</strain>
    </source>
</reference>
<comment type="caution">
    <text evidence="2">The sequence shown here is derived from an EMBL/GenBank/DDBJ whole genome shotgun (WGS) entry which is preliminary data.</text>
</comment>
<organism evidence="2 3">
    <name type="scientific">Gracilibacillus halotolerans</name>
    <dbReference type="NCBI Taxonomy" id="74386"/>
    <lineage>
        <taxon>Bacteria</taxon>
        <taxon>Bacillati</taxon>
        <taxon>Bacillota</taxon>
        <taxon>Bacilli</taxon>
        <taxon>Bacillales</taxon>
        <taxon>Bacillaceae</taxon>
        <taxon>Gracilibacillus</taxon>
    </lineage>
</organism>
<feature type="transmembrane region" description="Helical" evidence="1">
    <location>
        <begin position="35"/>
        <end position="53"/>
    </location>
</feature>
<gene>
    <name evidence="2" type="ORF">GGQ92_002330</name>
</gene>
<accession>A0A841RSG5</accession>
<name>A0A841RSG5_9BACI</name>
<keyword evidence="1" id="KW-0472">Membrane</keyword>
<dbReference type="Proteomes" id="UP000572212">
    <property type="component" value="Unassembled WGS sequence"/>
</dbReference>
<protein>
    <submittedName>
        <fullName evidence="2">Lipopolysaccharide export LptBFGC system permease protein LptF</fullName>
    </submittedName>
</protein>
<evidence type="ECO:0000313" key="3">
    <source>
        <dbReference type="Proteomes" id="UP000572212"/>
    </source>
</evidence>
<feature type="transmembrane region" description="Helical" evidence="1">
    <location>
        <begin position="65"/>
        <end position="86"/>
    </location>
</feature>
<keyword evidence="1" id="KW-1133">Transmembrane helix</keyword>
<keyword evidence="1" id="KW-0812">Transmembrane</keyword>
<keyword evidence="3" id="KW-1185">Reference proteome</keyword>
<sequence>MAQATVIIWAVLTVLVVILNVVFGKAKPAKSFATYIPGAVVFFVGLVFLTLSSSMSRVEILGAGFGGWGIACLMAATTALLITAVYDSNRHQSA</sequence>
<dbReference type="EMBL" id="JACHON010000013">
    <property type="protein sequence ID" value="MBB6513518.1"/>
    <property type="molecule type" value="Genomic_DNA"/>
</dbReference>
<proteinExistence type="predicted"/>
<evidence type="ECO:0000256" key="1">
    <source>
        <dbReference type="SAM" id="Phobius"/>
    </source>
</evidence>
<evidence type="ECO:0000313" key="2">
    <source>
        <dbReference type="EMBL" id="MBB6513518.1"/>
    </source>
</evidence>
<feature type="transmembrane region" description="Helical" evidence="1">
    <location>
        <begin position="6"/>
        <end position="23"/>
    </location>
</feature>